<dbReference type="GO" id="GO:0003723">
    <property type="term" value="F:RNA binding"/>
    <property type="evidence" value="ECO:0007669"/>
    <property type="project" value="InterPro"/>
</dbReference>
<dbReference type="Proteomes" id="UP000199163">
    <property type="component" value="Unassembled WGS sequence"/>
</dbReference>
<dbReference type="InterPro" id="IPR006225">
    <property type="entry name" value="PsdUridine_synth_RluC/D"/>
</dbReference>
<dbReference type="InterPro" id="IPR006145">
    <property type="entry name" value="PsdUridine_synth_RsuA/RluA"/>
</dbReference>
<dbReference type="EMBL" id="FNDK01000010">
    <property type="protein sequence ID" value="SDH72102.1"/>
    <property type="molecule type" value="Genomic_DNA"/>
</dbReference>
<accession>A0A1G8EQH9</accession>
<dbReference type="NCBIfam" id="TIGR00005">
    <property type="entry name" value="rluA_subfam"/>
    <property type="match status" value="1"/>
</dbReference>
<dbReference type="GO" id="GO:0000455">
    <property type="term" value="P:enzyme-directed rRNA pseudouridine synthesis"/>
    <property type="evidence" value="ECO:0007669"/>
    <property type="project" value="TreeGrafter"/>
</dbReference>
<evidence type="ECO:0000256" key="3">
    <source>
        <dbReference type="PIRSR" id="PIRSR606225-1"/>
    </source>
</evidence>
<feature type="domain" description="Pseudouridine synthase RsuA/RluA-like" evidence="5">
    <location>
        <begin position="79"/>
        <end position="229"/>
    </location>
</feature>
<name>A0A1G8EQH9_9BACI</name>
<dbReference type="GO" id="GO:0009982">
    <property type="term" value="F:pseudouridine synthase activity"/>
    <property type="evidence" value="ECO:0007669"/>
    <property type="project" value="InterPro"/>
</dbReference>
<sequence length="286" mass="31960">MLKHPKTLKEFLRDDKGMSWTTLKTAKFDGRLLCDGEEATVRRKLYGNETLQVELPPVSFPAAIPLYPLPLNILFEDEHLLIVNKPPGLPTLPGRQQEELSLAGAVGAYYKEQGISASFHAVSRLDKHTSGVLPIAKHPYAHQRLTAFFQHGKGEKRYLGVVCGQWEQQTGCIDAPIARNPNSIVEHCVAVHGKPAVTAYEKVKTVHGNDVTRFTLYTGRTHQIRVHTAYCGHSLVGDSLYGKASTLIERQALHADMLSFCHPVTEQRHNIYADLPQDIKQLVQEK</sequence>
<dbReference type="Pfam" id="PF00849">
    <property type="entry name" value="PseudoU_synth_2"/>
    <property type="match status" value="1"/>
</dbReference>
<protein>
    <recommendedName>
        <fullName evidence="4">Pseudouridine synthase</fullName>
        <ecNumber evidence="4">5.4.99.-</ecNumber>
    </recommendedName>
</protein>
<comment type="function">
    <text evidence="4">Responsible for synthesis of pseudouridine from uracil.</text>
</comment>
<dbReference type="CDD" id="cd02869">
    <property type="entry name" value="PseudoU_synth_RluA_like"/>
    <property type="match status" value="1"/>
</dbReference>
<dbReference type="EC" id="5.4.99.-" evidence="4"/>
<evidence type="ECO:0000256" key="1">
    <source>
        <dbReference type="ARBA" id="ARBA00000073"/>
    </source>
</evidence>
<evidence type="ECO:0000313" key="7">
    <source>
        <dbReference type="Proteomes" id="UP000199163"/>
    </source>
</evidence>
<reference evidence="6 7" key="1">
    <citation type="submission" date="2016-10" db="EMBL/GenBank/DDBJ databases">
        <authorList>
            <person name="de Groot N.N."/>
        </authorList>
    </citation>
    <scope>NUCLEOTIDE SEQUENCE [LARGE SCALE GENOMIC DNA]</scope>
    <source>
        <strain evidence="6 7">DSM 21632</strain>
    </source>
</reference>
<dbReference type="Gene3D" id="3.30.2350.10">
    <property type="entry name" value="Pseudouridine synthase"/>
    <property type="match status" value="1"/>
</dbReference>
<dbReference type="InterPro" id="IPR050188">
    <property type="entry name" value="RluA_PseudoU_synthase"/>
</dbReference>
<dbReference type="STRING" id="568899.SAMN05192534_11022"/>
<proteinExistence type="inferred from homology"/>
<keyword evidence="7" id="KW-1185">Reference proteome</keyword>
<dbReference type="InterPro" id="IPR020103">
    <property type="entry name" value="PsdUridine_synth_cat_dom_sf"/>
</dbReference>
<dbReference type="PANTHER" id="PTHR21600:SF35">
    <property type="entry name" value="PSEUDOURIDINE SYNTHASE"/>
    <property type="match status" value="1"/>
</dbReference>
<dbReference type="PANTHER" id="PTHR21600">
    <property type="entry name" value="MITOCHONDRIAL RNA PSEUDOURIDINE SYNTHASE"/>
    <property type="match status" value="1"/>
</dbReference>
<evidence type="ECO:0000256" key="4">
    <source>
        <dbReference type="RuleBase" id="RU362028"/>
    </source>
</evidence>
<feature type="active site" evidence="3">
    <location>
        <position position="126"/>
    </location>
</feature>
<dbReference type="GO" id="GO:0140098">
    <property type="term" value="F:catalytic activity, acting on RNA"/>
    <property type="evidence" value="ECO:0007669"/>
    <property type="project" value="UniProtKB-ARBA"/>
</dbReference>
<evidence type="ECO:0000259" key="5">
    <source>
        <dbReference type="Pfam" id="PF00849"/>
    </source>
</evidence>
<evidence type="ECO:0000313" key="6">
    <source>
        <dbReference type="EMBL" id="SDH72102.1"/>
    </source>
</evidence>
<comment type="similarity">
    <text evidence="2 4">Belongs to the pseudouridine synthase RluA family.</text>
</comment>
<comment type="catalytic activity">
    <reaction evidence="1 4">
        <text>a uridine in RNA = a pseudouridine in RNA</text>
        <dbReference type="Rhea" id="RHEA:48348"/>
        <dbReference type="Rhea" id="RHEA-COMP:12068"/>
        <dbReference type="Rhea" id="RHEA-COMP:12069"/>
        <dbReference type="ChEBI" id="CHEBI:65314"/>
        <dbReference type="ChEBI" id="CHEBI:65315"/>
    </reaction>
</comment>
<evidence type="ECO:0000256" key="2">
    <source>
        <dbReference type="ARBA" id="ARBA00010876"/>
    </source>
</evidence>
<organism evidence="6 7">
    <name type="scientific">Alteribacillus persepolensis</name>
    <dbReference type="NCBI Taxonomy" id="568899"/>
    <lineage>
        <taxon>Bacteria</taxon>
        <taxon>Bacillati</taxon>
        <taxon>Bacillota</taxon>
        <taxon>Bacilli</taxon>
        <taxon>Bacillales</taxon>
        <taxon>Bacillaceae</taxon>
        <taxon>Alteribacillus</taxon>
    </lineage>
</organism>
<keyword evidence="4" id="KW-0413">Isomerase</keyword>
<dbReference type="SUPFAM" id="SSF55120">
    <property type="entry name" value="Pseudouridine synthase"/>
    <property type="match status" value="1"/>
</dbReference>
<dbReference type="AlphaFoldDB" id="A0A1G8EQH9"/>
<gene>
    <name evidence="6" type="ORF">SAMN05192534_11022</name>
</gene>